<dbReference type="InterPro" id="IPR021341">
    <property type="entry name" value="DUF2958"/>
</dbReference>
<comment type="caution">
    <text evidence="1">The sequence shown here is derived from an EMBL/GenBank/DDBJ whole genome shotgun (WGS) entry which is preliminary data.</text>
</comment>
<reference evidence="1 2" key="1">
    <citation type="submission" date="2022-09" db="EMBL/GenBank/DDBJ databases">
        <title>Chelativorans salina sp. nov., a novel slightly halophilic bacterium isolated from a saline lake sediment enrichment.</title>
        <authorList>
            <person name="Gao L."/>
            <person name="Fang B.-Z."/>
            <person name="Li W.-J."/>
        </authorList>
    </citation>
    <scope>NUCLEOTIDE SEQUENCE [LARGE SCALE GENOMIC DNA]</scope>
    <source>
        <strain evidence="1 2">EGI FJ00035</strain>
    </source>
</reference>
<evidence type="ECO:0000313" key="1">
    <source>
        <dbReference type="EMBL" id="MCT7378244.1"/>
    </source>
</evidence>
<gene>
    <name evidence="1" type="ORF">N5A92_24845</name>
</gene>
<evidence type="ECO:0000313" key="2">
    <source>
        <dbReference type="Proteomes" id="UP001320831"/>
    </source>
</evidence>
<sequence length="138" mass="14821">MMLITDDIRTRLLENGAGEAGTDHLPVVKLFDPAGSATWLITEMMPDGDTLFGLCDPGFGTPELGTVSLAKLQSVRNASGLTIERDLLFKGKYPLSIYLLAAHVAGGITKAERVLRQAAILSTCNSSSSPHSVEHQRR</sequence>
<dbReference type="Proteomes" id="UP001320831">
    <property type="component" value="Unassembled WGS sequence"/>
</dbReference>
<accession>A0ABT2LYG1</accession>
<dbReference type="EMBL" id="JAOCZP010000012">
    <property type="protein sequence ID" value="MCT7378244.1"/>
    <property type="molecule type" value="Genomic_DNA"/>
</dbReference>
<name>A0ABT2LYG1_9HYPH</name>
<protein>
    <submittedName>
        <fullName evidence="1">DUF2958 domain-containing protein</fullName>
    </submittedName>
</protein>
<dbReference type="Pfam" id="PF11171">
    <property type="entry name" value="DUF2958"/>
    <property type="match status" value="1"/>
</dbReference>
<proteinExistence type="predicted"/>
<organism evidence="1 2">
    <name type="scientific">Chelativorans salis</name>
    <dbReference type="NCBI Taxonomy" id="2978478"/>
    <lineage>
        <taxon>Bacteria</taxon>
        <taxon>Pseudomonadati</taxon>
        <taxon>Pseudomonadota</taxon>
        <taxon>Alphaproteobacteria</taxon>
        <taxon>Hyphomicrobiales</taxon>
        <taxon>Phyllobacteriaceae</taxon>
        <taxon>Chelativorans</taxon>
    </lineage>
</organism>
<dbReference type="RefSeq" id="WP_260907113.1">
    <property type="nucleotide sequence ID" value="NZ_JAOCZP010000012.1"/>
</dbReference>
<keyword evidence="2" id="KW-1185">Reference proteome</keyword>